<organism evidence="11 12">
    <name type="scientific">Spartinivicinus marinus</name>
    <dbReference type="NCBI Taxonomy" id="2994442"/>
    <lineage>
        <taxon>Bacteria</taxon>
        <taxon>Pseudomonadati</taxon>
        <taxon>Pseudomonadota</taxon>
        <taxon>Gammaproteobacteria</taxon>
        <taxon>Oceanospirillales</taxon>
        <taxon>Zooshikellaceae</taxon>
        <taxon>Spartinivicinus</taxon>
    </lineage>
</organism>
<dbReference type="InterPro" id="IPR003995">
    <property type="entry name" value="RTX_toxin_determinant-A"/>
</dbReference>
<keyword evidence="12" id="KW-1185">Reference proteome</keyword>
<evidence type="ECO:0000256" key="3">
    <source>
        <dbReference type="ARBA" id="ARBA00022525"/>
    </source>
</evidence>
<proteinExistence type="predicted"/>
<keyword evidence="4" id="KW-0800">Toxin</keyword>
<dbReference type="SUPFAM" id="SSF51120">
    <property type="entry name" value="beta-Roll"/>
    <property type="match status" value="2"/>
</dbReference>
<accession>A0A853I9Z6</accession>
<reference evidence="11 12" key="1">
    <citation type="submission" date="2020-07" db="EMBL/GenBank/DDBJ databases">
        <title>Endozoicomonas sp. nov., isolated from sediment.</title>
        <authorList>
            <person name="Gu T."/>
        </authorList>
    </citation>
    <scope>NUCLEOTIDE SEQUENCE [LARGE SCALE GENOMIC DNA]</scope>
    <source>
        <strain evidence="11 12">SM1973</strain>
    </source>
</reference>
<dbReference type="InterPro" id="IPR050557">
    <property type="entry name" value="RTX_toxin/Mannuronan_C5-epim"/>
</dbReference>
<dbReference type="PRINTS" id="PR00313">
    <property type="entry name" value="CABNDNGRPT"/>
</dbReference>
<dbReference type="GO" id="GO:0016020">
    <property type="term" value="C:membrane"/>
    <property type="evidence" value="ECO:0007669"/>
    <property type="project" value="UniProtKB-SubCell"/>
</dbReference>
<evidence type="ECO:0000256" key="2">
    <source>
        <dbReference type="ARBA" id="ARBA00004613"/>
    </source>
</evidence>
<dbReference type="PANTHER" id="PTHR38340">
    <property type="entry name" value="S-LAYER PROTEIN"/>
    <property type="match status" value="1"/>
</dbReference>
<evidence type="ECO:0000256" key="1">
    <source>
        <dbReference type="ARBA" id="ARBA00004370"/>
    </source>
</evidence>
<keyword evidence="6" id="KW-0106">Calcium</keyword>
<dbReference type="Proteomes" id="UP000569732">
    <property type="component" value="Unassembled WGS sequence"/>
</dbReference>
<evidence type="ECO:0000256" key="4">
    <source>
        <dbReference type="ARBA" id="ARBA00022656"/>
    </source>
</evidence>
<dbReference type="GO" id="GO:0005576">
    <property type="term" value="C:extracellular region"/>
    <property type="evidence" value="ECO:0007669"/>
    <property type="project" value="UniProtKB-SubCell"/>
</dbReference>
<gene>
    <name evidence="11" type="ORF">H0A36_27315</name>
</gene>
<evidence type="ECO:0000256" key="8">
    <source>
        <dbReference type="ARBA" id="ARBA00023136"/>
    </source>
</evidence>
<keyword evidence="5" id="KW-0677">Repeat</keyword>
<keyword evidence="7" id="KW-0843">Virulence</keyword>
<keyword evidence="3" id="KW-0964">Secreted</keyword>
<dbReference type="Gene3D" id="2.150.10.10">
    <property type="entry name" value="Serralysin-like metalloprotease, C-terminal"/>
    <property type="match status" value="2"/>
</dbReference>
<evidence type="ECO:0000256" key="9">
    <source>
        <dbReference type="SAM" id="MobiDB-lite"/>
    </source>
</evidence>
<dbReference type="InterPro" id="IPR018511">
    <property type="entry name" value="Hemolysin-typ_Ca-bd_CS"/>
</dbReference>
<protein>
    <submittedName>
        <fullName evidence="11">Calcium-binding protein</fullName>
    </submittedName>
</protein>
<dbReference type="AlphaFoldDB" id="A0A853I9Z6"/>
<dbReference type="InterPro" id="IPR011049">
    <property type="entry name" value="Serralysin-like_metalloprot_C"/>
</dbReference>
<dbReference type="PANTHER" id="PTHR38340:SF1">
    <property type="entry name" value="S-LAYER PROTEIN"/>
    <property type="match status" value="1"/>
</dbReference>
<dbReference type="GO" id="GO:0090729">
    <property type="term" value="F:toxin activity"/>
    <property type="evidence" value="ECO:0007669"/>
    <property type="project" value="UniProtKB-KW"/>
</dbReference>
<evidence type="ECO:0000313" key="12">
    <source>
        <dbReference type="Proteomes" id="UP000569732"/>
    </source>
</evidence>
<evidence type="ECO:0000256" key="7">
    <source>
        <dbReference type="ARBA" id="ARBA00023026"/>
    </source>
</evidence>
<name>A0A853I9Z6_9GAMM</name>
<dbReference type="GO" id="GO:0005509">
    <property type="term" value="F:calcium ion binding"/>
    <property type="evidence" value="ECO:0007669"/>
    <property type="project" value="InterPro"/>
</dbReference>
<dbReference type="Pfam" id="PF00353">
    <property type="entry name" value="HemolysinCabind"/>
    <property type="match status" value="3"/>
</dbReference>
<evidence type="ECO:0000259" key="10">
    <source>
        <dbReference type="Pfam" id="PF06594"/>
    </source>
</evidence>
<dbReference type="InterPro" id="IPR010566">
    <property type="entry name" value="Haemolys_ca-bd"/>
</dbReference>
<comment type="caution">
    <text evidence="11">The sequence shown here is derived from an EMBL/GenBank/DDBJ whole genome shotgun (WGS) entry which is preliminary data.</text>
</comment>
<feature type="non-terminal residue" evidence="11">
    <location>
        <position position="983"/>
    </location>
</feature>
<evidence type="ECO:0000256" key="6">
    <source>
        <dbReference type="ARBA" id="ARBA00022837"/>
    </source>
</evidence>
<comment type="subcellular location">
    <subcellularLocation>
        <location evidence="1">Membrane</location>
    </subcellularLocation>
    <subcellularLocation>
        <location evidence="2">Secreted</location>
    </subcellularLocation>
</comment>
<dbReference type="EMBL" id="JACCKB010000131">
    <property type="protein sequence ID" value="NYZ69729.1"/>
    <property type="molecule type" value="Genomic_DNA"/>
</dbReference>
<evidence type="ECO:0000256" key="5">
    <source>
        <dbReference type="ARBA" id="ARBA00022737"/>
    </source>
</evidence>
<feature type="compositionally biased region" description="Gly residues" evidence="9">
    <location>
        <begin position="434"/>
        <end position="446"/>
    </location>
</feature>
<sequence length="983" mass="105491">MGESVWCWGCGPEELGNESIFDALGNFVENIKSDWTGTEAELNELLHDILGDGVLAETLADWNYEATNSPLWAATVYALYQVPAMSADGWLMIFEELNNLGHWIGQNIPTLYDIEVAVNDFFESALNWVPSRDPLILDLDGDGIETIGASGQALFDHDGDGIKHATGWAAPDDGILVRDLNGNGTIDNGRELFGENTLLKNGEKATDGFSALADLDDNQDGIVDANDAAFDQLKVWRDLNSDGQSTENELFSLADVGIAGINTGKTLENRHVGNNNFSTAKGSFIKTDGSEGETGAAANLNFSENRFFREFPDKIAIPEELQDLPGMQGSGAVRDLKEAAAQSGQLAGILKQYQKAQTRDEQLALLDELLQSWADASGFKHFVDRLNDTVFENKYKIHNGNGKGKWINAGDTRLEFRITKSAEEIGSGVSVESTGGGGGGNVGFEGGEPTNAPYDGGDLVVGRFADRPSVEALAKIKILEAFNHQEFFNFNPEPLIEENQEDETRTFDASVTVETGATRRRISRGRRGIDMSRPPAVRYITDKDLQLSQQQIEFINESYQSLLESVYNSLVAQTRLKTYTDEAKLSIDINKGLAIDFSGMDNKISEKISSDPVNGFIDFIDLIKVRGGDLYSKGWEINKTQLQQQVSSLTAEHKATLASKGFAVAVDDISKFTPTSKDHVLYFGQESDGQIKGTANTNILFGSNGNESINGYGGNDLLVGGLGNDYLYGSTGDDVLDGGDGDDRLYGGAGNDTLRGGAGTDVLQGDAGNDTYLFAAGDGNTSISNYDIGADRQDILRFMEGIVPSDVVTTRSSDHLKLTLQSTGEVITVSNYFNKDGNGGYALNAIEFADGTRWDIDTIKTLAQQATANNDYLYGYANEDTLNGLDGNDTAGNDTLSGGAGNDNVQGQDGDDVVSGDAGNDYVYGQNGNDTLHGGDGDDRLYGGAGNDTLRGGAGTDVLQGDAGNDTYLFAAGDGNTSISNYD</sequence>
<dbReference type="Pfam" id="PF06594">
    <property type="entry name" value="HCBP_related"/>
    <property type="match status" value="1"/>
</dbReference>
<dbReference type="RefSeq" id="WP_180571706.1">
    <property type="nucleotide sequence ID" value="NZ_JACCKB010000131.1"/>
</dbReference>
<feature type="region of interest" description="Disordered" evidence="9">
    <location>
        <begin position="887"/>
        <end position="944"/>
    </location>
</feature>
<dbReference type="PROSITE" id="PS00330">
    <property type="entry name" value="HEMOLYSIN_CALCIUM"/>
    <property type="match status" value="4"/>
</dbReference>
<keyword evidence="8" id="KW-0472">Membrane</keyword>
<dbReference type="InterPro" id="IPR001343">
    <property type="entry name" value="Hemolysn_Ca-bd"/>
</dbReference>
<feature type="domain" description="Haemolysin-type calcium binding-related" evidence="10">
    <location>
        <begin position="815"/>
        <end position="858"/>
    </location>
</feature>
<feature type="region of interest" description="Disordered" evidence="9">
    <location>
        <begin position="428"/>
        <end position="451"/>
    </location>
</feature>
<dbReference type="PRINTS" id="PR01488">
    <property type="entry name" value="RTXTOXINA"/>
</dbReference>
<evidence type="ECO:0000313" key="11">
    <source>
        <dbReference type="EMBL" id="NYZ69729.1"/>
    </source>
</evidence>